<evidence type="ECO:0000313" key="1">
    <source>
        <dbReference type="EMBL" id="OIQ69381.1"/>
    </source>
</evidence>
<dbReference type="Gene3D" id="2.40.160.20">
    <property type="match status" value="1"/>
</dbReference>
<dbReference type="InterPro" id="IPR011250">
    <property type="entry name" value="OMP/PagP_B-barrel"/>
</dbReference>
<dbReference type="EMBL" id="MLJW01004759">
    <property type="protein sequence ID" value="OIQ69381.1"/>
    <property type="molecule type" value="Genomic_DNA"/>
</dbReference>
<organism evidence="1">
    <name type="scientific">mine drainage metagenome</name>
    <dbReference type="NCBI Taxonomy" id="410659"/>
    <lineage>
        <taxon>unclassified sequences</taxon>
        <taxon>metagenomes</taxon>
        <taxon>ecological metagenomes</taxon>
    </lineage>
</organism>
<proteinExistence type="predicted"/>
<dbReference type="GO" id="GO:0055085">
    <property type="term" value="P:transmembrane transport"/>
    <property type="evidence" value="ECO:0007669"/>
    <property type="project" value="TreeGrafter"/>
</dbReference>
<dbReference type="Pfam" id="PF03922">
    <property type="entry name" value="OmpW"/>
    <property type="match status" value="1"/>
</dbReference>
<accession>A0A1J5Q0J7</accession>
<dbReference type="AlphaFoldDB" id="A0A1J5Q0J7"/>
<name>A0A1J5Q0J7_9ZZZZ</name>
<reference evidence="1" key="1">
    <citation type="submission" date="2016-10" db="EMBL/GenBank/DDBJ databases">
        <title>Sequence of Gallionella enrichment culture.</title>
        <authorList>
            <person name="Poehlein A."/>
            <person name="Muehling M."/>
            <person name="Daniel R."/>
        </authorList>
    </citation>
    <scope>NUCLEOTIDE SEQUENCE</scope>
</reference>
<dbReference type="PANTHER" id="PTHR36920">
    <property type="match status" value="1"/>
</dbReference>
<dbReference type="InterPro" id="IPR005618">
    <property type="entry name" value="OMPW"/>
</dbReference>
<protein>
    <submittedName>
        <fullName evidence="1">Outer membrane protein W</fullName>
    </submittedName>
</protein>
<dbReference type="PANTHER" id="PTHR36920:SF1">
    <property type="entry name" value="OUTER MEMBRANE PROTEIN W"/>
    <property type="match status" value="1"/>
</dbReference>
<dbReference type="SUPFAM" id="SSF56925">
    <property type="entry name" value="OMPA-like"/>
    <property type="match status" value="1"/>
</dbReference>
<comment type="caution">
    <text evidence="1">The sequence shown here is derived from an EMBL/GenBank/DDBJ whole genome shotgun (WGS) entry which is preliminary data.</text>
</comment>
<dbReference type="GO" id="GO:0019867">
    <property type="term" value="C:outer membrane"/>
    <property type="evidence" value="ECO:0007669"/>
    <property type="project" value="InterPro"/>
</dbReference>
<sequence>MAGAGDLGEVKALPMTIFLQYHFLEAHAKFRPYVGLGATYAYFFDEQGSGKLTATTNPGGPPTTISVDSKFILTPQIGATLALNDKWFLDVSYSKSKLSTTTHLSTGQHMDVDLDPASYSIALGYKF</sequence>
<gene>
    <name evidence="1" type="primary">ompW_11</name>
    <name evidence="1" type="ORF">GALL_490200</name>
</gene>